<protein>
    <recommendedName>
        <fullName evidence="6">Phosphotransferase</fullName>
        <ecNumber evidence="6">2.7.1.-</ecNumber>
    </recommendedName>
</protein>
<evidence type="ECO:0000313" key="10">
    <source>
        <dbReference type="Proteomes" id="UP000501346"/>
    </source>
</evidence>
<dbReference type="Gene3D" id="3.30.420.40">
    <property type="match status" value="1"/>
</dbReference>
<dbReference type="Pfam" id="PF03727">
    <property type="entry name" value="Hexokinase_2"/>
    <property type="match status" value="1"/>
</dbReference>
<dbReference type="PANTHER" id="PTHR19443:SF83">
    <property type="entry name" value="N-ACETYLGLUCOSAMINE KINASE"/>
    <property type="match status" value="1"/>
</dbReference>
<dbReference type="GO" id="GO:0001678">
    <property type="term" value="P:intracellular glucose homeostasis"/>
    <property type="evidence" value="ECO:0007669"/>
    <property type="project" value="InterPro"/>
</dbReference>
<comment type="similarity">
    <text evidence="1 6">Belongs to the hexokinase family.</text>
</comment>
<dbReference type="InterPro" id="IPR001312">
    <property type="entry name" value="Hexokinase"/>
</dbReference>
<keyword evidence="6" id="KW-0324">Glycolysis</keyword>
<name>A0A6C1DWV6_SACPS</name>
<evidence type="ECO:0000256" key="3">
    <source>
        <dbReference type="ARBA" id="ARBA00022741"/>
    </source>
</evidence>
<dbReference type="PROSITE" id="PS51748">
    <property type="entry name" value="HEXOKINASE_2"/>
    <property type="match status" value="1"/>
</dbReference>
<dbReference type="GO" id="GO:0006006">
    <property type="term" value="P:glucose metabolic process"/>
    <property type="evidence" value="ECO:0007669"/>
    <property type="project" value="TreeGrafter"/>
</dbReference>
<dbReference type="OrthoDB" id="419537at2759"/>
<proteinExistence type="inferred from homology"/>
<dbReference type="GO" id="GO:0019158">
    <property type="term" value="F:mannokinase activity"/>
    <property type="evidence" value="ECO:0007669"/>
    <property type="project" value="TreeGrafter"/>
</dbReference>
<dbReference type="CDD" id="cd24000">
    <property type="entry name" value="ASKHA_NBD_HK"/>
    <property type="match status" value="1"/>
</dbReference>
<dbReference type="AlphaFoldDB" id="A0A6C1DWV6"/>
<dbReference type="EMBL" id="CP048993">
    <property type="protein sequence ID" value="QID81375.1"/>
    <property type="molecule type" value="Genomic_DNA"/>
</dbReference>
<dbReference type="GO" id="GO:0006096">
    <property type="term" value="P:glycolytic process"/>
    <property type="evidence" value="ECO:0007669"/>
    <property type="project" value="UniProtKB-UniPathway"/>
</dbReference>
<evidence type="ECO:0000256" key="1">
    <source>
        <dbReference type="ARBA" id="ARBA00009225"/>
    </source>
</evidence>
<dbReference type="PANTHER" id="PTHR19443">
    <property type="entry name" value="HEXOKINASE"/>
    <property type="match status" value="1"/>
</dbReference>
<dbReference type="Pfam" id="PF00349">
    <property type="entry name" value="Hexokinase_1"/>
    <property type="match status" value="1"/>
</dbReference>
<dbReference type="GO" id="GO:0005739">
    <property type="term" value="C:mitochondrion"/>
    <property type="evidence" value="ECO:0007669"/>
    <property type="project" value="TreeGrafter"/>
</dbReference>
<gene>
    <name evidence="9" type="ORF">GRS66_003750</name>
</gene>
<dbReference type="SUPFAM" id="SSF53067">
    <property type="entry name" value="Actin-like ATPase domain"/>
    <property type="match status" value="2"/>
</dbReference>
<dbReference type="GO" id="GO:0005524">
    <property type="term" value="F:ATP binding"/>
    <property type="evidence" value="ECO:0007669"/>
    <property type="project" value="UniProtKB-UniRule"/>
</dbReference>
<dbReference type="PRINTS" id="PR00475">
    <property type="entry name" value="HEXOKINASE"/>
</dbReference>
<keyword evidence="5 6" id="KW-0067">ATP-binding</keyword>
<dbReference type="InterPro" id="IPR022673">
    <property type="entry name" value="Hexokinase_C"/>
</dbReference>
<keyword evidence="10" id="KW-1185">Reference proteome</keyword>
<dbReference type="GO" id="GO:0006013">
    <property type="term" value="P:mannose metabolic process"/>
    <property type="evidence" value="ECO:0007669"/>
    <property type="project" value="TreeGrafter"/>
</dbReference>
<evidence type="ECO:0000259" key="7">
    <source>
        <dbReference type="Pfam" id="PF00349"/>
    </source>
</evidence>
<dbReference type="UniPathway" id="UPA00109">
    <property type="reaction ID" value="UER00180"/>
</dbReference>
<organism evidence="9 10">
    <name type="scientific">Saccharomyces pastorianus</name>
    <name type="common">Lager yeast</name>
    <name type="synonym">Saccharomyces cerevisiae x Saccharomyces eubayanus</name>
    <dbReference type="NCBI Taxonomy" id="27292"/>
    <lineage>
        <taxon>Eukaryota</taxon>
        <taxon>Fungi</taxon>
        <taxon>Dikarya</taxon>
        <taxon>Ascomycota</taxon>
        <taxon>Saccharomycotina</taxon>
        <taxon>Saccharomycetes</taxon>
        <taxon>Saccharomycetales</taxon>
        <taxon>Saccharomycetaceae</taxon>
        <taxon>Saccharomyces</taxon>
    </lineage>
</organism>
<evidence type="ECO:0000256" key="4">
    <source>
        <dbReference type="ARBA" id="ARBA00022777"/>
    </source>
</evidence>
<dbReference type="InterPro" id="IPR022672">
    <property type="entry name" value="Hexokinase_N"/>
</dbReference>
<dbReference type="GO" id="GO:0005829">
    <property type="term" value="C:cytosol"/>
    <property type="evidence" value="ECO:0007669"/>
    <property type="project" value="TreeGrafter"/>
</dbReference>
<evidence type="ECO:0000256" key="2">
    <source>
        <dbReference type="ARBA" id="ARBA00022679"/>
    </source>
</evidence>
<feature type="domain" description="Hexokinase N-terminal" evidence="7">
    <location>
        <begin position="10"/>
        <end position="205"/>
    </location>
</feature>
<evidence type="ECO:0000259" key="8">
    <source>
        <dbReference type="Pfam" id="PF03727"/>
    </source>
</evidence>
<evidence type="ECO:0000256" key="5">
    <source>
        <dbReference type="ARBA" id="ARBA00022840"/>
    </source>
</evidence>
<dbReference type="EC" id="2.7.1.-" evidence="6"/>
<keyword evidence="3 6" id="KW-0547">Nucleotide-binding</keyword>
<dbReference type="Proteomes" id="UP000501346">
    <property type="component" value="Chromosome ScXII"/>
</dbReference>
<dbReference type="Gene3D" id="3.40.367.20">
    <property type="match status" value="1"/>
</dbReference>
<accession>A0A6C1DWV6</accession>
<dbReference type="GO" id="GO:0005536">
    <property type="term" value="F:D-glucose binding"/>
    <property type="evidence" value="ECO:0007669"/>
    <property type="project" value="InterPro"/>
</dbReference>
<dbReference type="GO" id="GO:0004340">
    <property type="term" value="F:glucokinase activity"/>
    <property type="evidence" value="ECO:0007669"/>
    <property type="project" value="TreeGrafter"/>
</dbReference>
<dbReference type="GO" id="GO:0008865">
    <property type="term" value="F:fructokinase activity"/>
    <property type="evidence" value="ECO:0007669"/>
    <property type="project" value="TreeGrafter"/>
</dbReference>
<evidence type="ECO:0000256" key="6">
    <source>
        <dbReference type="RuleBase" id="RU362007"/>
    </source>
</evidence>
<evidence type="ECO:0000313" key="9">
    <source>
        <dbReference type="EMBL" id="QID81375.1"/>
    </source>
</evidence>
<sequence>MTIKSTLARELESLILPADSIVNVVDQFQEELLSRLQTNTISMLPQCLVPDKRSRWNPEDKILTIDFGGTRLKFAIISLPQIVIEYNDAFELTYNIVDSNFFNQIIYTICTRLAANGYIKKKNESSEASKFFVSVTFSFPLNPEGEVVAMGKGFVMTDTLQGSTVKQLIQSSFDRIISENIEEFFCTMNVCHVINDAIAVSLTSKFICENDSISLIIGTGTNACFEVPYGYLPPFKRDALRETLPSSYNKETLNFKHVLINSEIGFIGKNVIALQPFDIHGAISYEMPLECVTSGKWLPLSLKNILLQYNIIPKNFPVEFNGELVCQLAEDSTNAWFENEHYALICQIARLLIKRAAFYVAAIVQAIDIITGCKNYNFIHIGYVGSFLHNSNFYREQIKYYSSIHIKLQFLNHSNLLGAAIATYLNKSDNQVQ</sequence>
<reference evidence="9 10" key="1">
    <citation type="journal article" date="2019" name="BMC Genomics">
        <title>Chromosome level assembly and comparative genome analysis confirm lager-brewing yeasts originated from a single hybridization.</title>
        <authorList>
            <person name="Salazar A.N."/>
            <person name="Gorter de Vries A.R."/>
            <person name="van den Broek M."/>
            <person name="Brouwers N."/>
            <person name="de la Torre Cortes P."/>
            <person name="Kuijpers N.G.A."/>
            <person name="Daran J.G."/>
            <person name="Abeel T."/>
        </authorList>
    </citation>
    <scope>NUCLEOTIDE SEQUENCE [LARGE SCALE GENOMIC DNA]</scope>
    <source>
        <strain evidence="9 10">CBS 1483</strain>
    </source>
</reference>
<dbReference type="InterPro" id="IPR043129">
    <property type="entry name" value="ATPase_NBD"/>
</dbReference>
<keyword evidence="4 6" id="KW-0418">Kinase</keyword>
<feature type="domain" description="Hexokinase C-terminal" evidence="8">
    <location>
        <begin position="213"/>
        <end position="423"/>
    </location>
</feature>
<keyword evidence="2 6" id="KW-0808">Transferase</keyword>